<dbReference type="Pfam" id="PF05050">
    <property type="entry name" value="Methyltransf_21"/>
    <property type="match status" value="1"/>
</dbReference>
<dbReference type="InterPro" id="IPR006342">
    <property type="entry name" value="FkbM_mtfrase"/>
</dbReference>
<keyword evidence="1" id="KW-0812">Transmembrane</keyword>
<organism evidence="3 4">
    <name type="scientific">Heterodera trifolii</name>
    <dbReference type="NCBI Taxonomy" id="157864"/>
    <lineage>
        <taxon>Eukaryota</taxon>
        <taxon>Metazoa</taxon>
        <taxon>Ecdysozoa</taxon>
        <taxon>Nematoda</taxon>
        <taxon>Chromadorea</taxon>
        <taxon>Rhabditida</taxon>
        <taxon>Tylenchina</taxon>
        <taxon>Tylenchomorpha</taxon>
        <taxon>Tylenchoidea</taxon>
        <taxon>Heteroderidae</taxon>
        <taxon>Heteroderinae</taxon>
        <taxon>Heterodera</taxon>
    </lineage>
</organism>
<dbReference type="EMBL" id="JBICBT010001253">
    <property type="protein sequence ID" value="KAL3076400.1"/>
    <property type="molecule type" value="Genomic_DNA"/>
</dbReference>
<evidence type="ECO:0000256" key="1">
    <source>
        <dbReference type="SAM" id="Phobius"/>
    </source>
</evidence>
<evidence type="ECO:0000313" key="4">
    <source>
        <dbReference type="Proteomes" id="UP001620626"/>
    </source>
</evidence>
<name>A0ABD2IEZ4_9BILA</name>
<feature type="transmembrane region" description="Helical" evidence="1">
    <location>
        <begin position="46"/>
        <end position="64"/>
    </location>
</feature>
<feature type="domain" description="Methyltransferase FkbM" evidence="2">
    <location>
        <begin position="181"/>
        <end position="323"/>
    </location>
</feature>
<dbReference type="PANTHER" id="PTHR22989:SF20">
    <property type="entry name" value="USP DOMAIN-CONTAINING PROTEIN"/>
    <property type="match status" value="1"/>
</dbReference>
<protein>
    <recommendedName>
        <fullName evidence="2">Methyltransferase FkbM domain-containing protein</fullName>
    </recommendedName>
</protein>
<sequence>MPAVIRSSGFHYKTLLDNLNSNDNYQQNHFGLKCFEWNGTKQFAKAFYALISMAIIILITNLLIMPQKLLFFGIQQSEQIELPQLERIGQLTCPLLSTPDFHRAVRSQNLGLFEIQLEAGQLDVNRTWTQIPEHFNRIWEKQFAKLQVLKLLADGDEYKYFISFLPADPAGGGQNSPCSIITLGVGHTVDAERNLINLYPQCHLITADPSAEINAALTNQIGGKFVHAAIGGKTAMGQPVNVRREGTWLWFWKVQLIERQWLPQIGIADFLEKFIVDKQNPVDLLMIDIEGAEFGIFEQLALNYDEFPTPICQINIEVHDPDTLIANYSHQQFFRSLNILLRSGKFALMNTDMFTKQAPIHLFLRMFFVNIGEEKCRKKFLC</sequence>
<gene>
    <name evidence="3" type="ORF">niasHT_039889</name>
</gene>
<reference evidence="3 4" key="1">
    <citation type="submission" date="2024-10" db="EMBL/GenBank/DDBJ databases">
        <authorList>
            <person name="Kim D."/>
        </authorList>
    </citation>
    <scope>NUCLEOTIDE SEQUENCE [LARGE SCALE GENOMIC DNA]</scope>
    <source>
        <strain evidence="3">BH-2024</strain>
    </source>
</reference>
<keyword evidence="1" id="KW-0472">Membrane</keyword>
<evidence type="ECO:0000313" key="3">
    <source>
        <dbReference type="EMBL" id="KAL3076400.1"/>
    </source>
</evidence>
<dbReference type="Proteomes" id="UP001620626">
    <property type="component" value="Unassembled WGS sequence"/>
</dbReference>
<dbReference type="PANTHER" id="PTHR22989">
    <property type="entry name" value="UNCHARACTERIZED DUF13 C.ELEGANS"/>
    <property type="match status" value="1"/>
</dbReference>
<accession>A0ABD2IEZ4</accession>
<dbReference type="AlphaFoldDB" id="A0ABD2IEZ4"/>
<evidence type="ECO:0000259" key="2">
    <source>
        <dbReference type="Pfam" id="PF05050"/>
    </source>
</evidence>
<keyword evidence="1" id="KW-1133">Transmembrane helix</keyword>
<keyword evidence="4" id="KW-1185">Reference proteome</keyword>
<proteinExistence type="predicted"/>
<comment type="caution">
    <text evidence="3">The sequence shown here is derived from an EMBL/GenBank/DDBJ whole genome shotgun (WGS) entry which is preliminary data.</text>
</comment>